<accession>A0A1E4TF63</accession>
<dbReference type="InterPro" id="IPR001268">
    <property type="entry name" value="NADH_UbQ_OxRdtase_30kDa_su"/>
</dbReference>
<feature type="region of interest" description="Disordered" evidence="9">
    <location>
        <begin position="241"/>
        <end position="275"/>
    </location>
</feature>
<keyword evidence="4 8" id="KW-1278">Translocase</keyword>
<evidence type="ECO:0000256" key="3">
    <source>
        <dbReference type="ARBA" id="ARBA00022448"/>
    </source>
</evidence>
<evidence type="ECO:0000256" key="1">
    <source>
        <dbReference type="ARBA" id="ARBA00004173"/>
    </source>
</evidence>
<dbReference type="HAMAP" id="MF_01357">
    <property type="entry name" value="NDH1_NuoC"/>
    <property type="match status" value="1"/>
</dbReference>
<evidence type="ECO:0000256" key="9">
    <source>
        <dbReference type="SAM" id="MobiDB-lite"/>
    </source>
</evidence>
<comment type="subcellular location">
    <subcellularLocation>
        <location evidence="1">Mitochondrion</location>
    </subcellularLocation>
</comment>
<organism evidence="11 12">
    <name type="scientific">Tortispora caseinolytica NRRL Y-17796</name>
    <dbReference type="NCBI Taxonomy" id="767744"/>
    <lineage>
        <taxon>Eukaryota</taxon>
        <taxon>Fungi</taxon>
        <taxon>Dikarya</taxon>
        <taxon>Ascomycota</taxon>
        <taxon>Saccharomycotina</taxon>
        <taxon>Trigonopsidomycetes</taxon>
        <taxon>Trigonopsidales</taxon>
        <taxon>Trigonopsidaceae</taxon>
        <taxon>Tortispora</taxon>
    </lineage>
</organism>
<keyword evidence="6" id="KW-0830">Ubiquinone</keyword>
<name>A0A1E4TF63_9ASCO</name>
<dbReference type="EMBL" id="KV453842">
    <property type="protein sequence ID" value="ODV90333.1"/>
    <property type="molecule type" value="Genomic_DNA"/>
</dbReference>
<dbReference type="GO" id="GO:0005739">
    <property type="term" value="C:mitochondrion"/>
    <property type="evidence" value="ECO:0007669"/>
    <property type="project" value="UniProtKB-SubCell"/>
</dbReference>
<dbReference type="FunFam" id="3.30.460.80:FF:000002">
    <property type="entry name" value="NADH dehydrogenase iron-sulfur protein 3, mitochondrial"/>
    <property type="match status" value="1"/>
</dbReference>
<keyword evidence="3 8" id="KW-0813">Transport</keyword>
<evidence type="ECO:0000256" key="7">
    <source>
        <dbReference type="ARBA" id="ARBA00049551"/>
    </source>
</evidence>
<evidence type="ECO:0000259" key="10">
    <source>
        <dbReference type="Pfam" id="PF00329"/>
    </source>
</evidence>
<dbReference type="InterPro" id="IPR037232">
    <property type="entry name" value="NADH_quin_OxRdtase_su_C/D-like"/>
</dbReference>
<evidence type="ECO:0000313" key="11">
    <source>
        <dbReference type="EMBL" id="ODV90333.1"/>
    </source>
</evidence>
<feature type="compositionally biased region" description="Acidic residues" evidence="9">
    <location>
        <begin position="266"/>
        <end position="275"/>
    </location>
</feature>
<evidence type="ECO:0000256" key="5">
    <source>
        <dbReference type="ARBA" id="ARBA00023027"/>
    </source>
</evidence>
<proteinExistence type="inferred from homology"/>
<evidence type="ECO:0000256" key="6">
    <source>
        <dbReference type="ARBA" id="ARBA00023075"/>
    </source>
</evidence>
<evidence type="ECO:0000313" key="12">
    <source>
        <dbReference type="Proteomes" id="UP000095023"/>
    </source>
</evidence>
<sequence>MLRRAIRGAKAPALVRPTAGFRTCSRVRYELKDLRGLPREEPALVNEPIINSADKFVDKAEERHAYGRYLMSMMPKFIQSFSVWKDELTLYVPPTGIIPLMYFLRDHASTQFTTVMDITGVDYPGRQFRFEVVYNLLSVRHNSRIRVKTYASESSPVPSVCEIFEGANWYERETYDMFGVLFVNHPDLRRIMTDYGFEGHPLRKDFPIHGYVELRYDEDKRRILYEPVQMTQAFRNFSAGSTAWEPVGPGRDDTPETFKFPTPQPDPEENKEEKK</sequence>
<gene>
    <name evidence="11" type="ORF">CANCADRAFT_105673</name>
</gene>
<evidence type="ECO:0000256" key="8">
    <source>
        <dbReference type="RuleBase" id="RU003456"/>
    </source>
</evidence>
<dbReference type="OrthoDB" id="37721at2759"/>
<dbReference type="InterPro" id="IPR020396">
    <property type="entry name" value="NADH_UbQ_OxRdtase_CS"/>
</dbReference>
<dbReference type="Proteomes" id="UP000095023">
    <property type="component" value="Unassembled WGS sequence"/>
</dbReference>
<dbReference type="Pfam" id="PF00329">
    <property type="entry name" value="Complex1_30kDa"/>
    <property type="match status" value="1"/>
</dbReference>
<dbReference type="GO" id="GO:0008137">
    <property type="term" value="F:NADH dehydrogenase (ubiquinone) activity"/>
    <property type="evidence" value="ECO:0007669"/>
    <property type="project" value="UniProtKB-EC"/>
</dbReference>
<dbReference type="Gene3D" id="3.30.460.80">
    <property type="entry name" value="NADH:ubiquinone oxidoreductase, 30kDa subunit"/>
    <property type="match status" value="1"/>
</dbReference>
<keyword evidence="12" id="KW-1185">Reference proteome</keyword>
<dbReference type="PANTHER" id="PTHR10884:SF14">
    <property type="entry name" value="NADH DEHYDROGENASE [UBIQUINONE] IRON-SULFUR PROTEIN 3, MITOCHONDRIAL"/>
    <property type="match status" value="1"/>
</dbReference>
<protein>
    <recommendedName>
        <fullName evidence="10">NADH:ubiquinone oxidoreductase 30kDa subunit domain-containing protein</fullName>
    </recommendedName>
</protein>
<dbReference type="InterPro" id="IPR010218">
    <property type="entry name" value="NADH_DH_suC"/>
</dbReference>
<feature type="domain" description="NADH:ubiquinone oxidoreductase 30kDa subunit" evidence="10">
    <location>
        <begin position="90"/>
        <end position="211"/>
    </location>
</feature>
<dbReference type="PROSITE" id="PS00542">
    <property type="entry name" value="COMPLEX1_30K"/>
    <property type="match status" value="1"/>
</dbReference>
<dbReference type="PANTHER" id="PTHR10884">
    <property type="entry name" value="NADH DEHYDROGENASE UBIQUINONE IRON-SULFUR PROTEIN 3"/>
    <property type="match status" value="1"/>
</dbReference>
<dbReference type="NCBIfam" id="TIGR01961">
    <property type="entry name" value="NuoC_fam"/>
    <property type="match status" value="1"/>
</dbReference>
<dbReference type="NCBIfam" id="NF004733">
    <property type="entry name" value="PRK06074.1-5"/>
    <property type="match status" value="1"/>
</dbReference>
<dbReference type="GO" id="GO:0016651">
    <property type="term" value="F:oxidoreductase activity, acting on NAD(P)H"/>
    <property type="evidence" value="ECO:0007669"/>
    <property type="project" value="InterPro"/>
</dbReference>
<evidence type="ECO:0000256" key="4">
    <source>
        <dbReference type="ARBA" id="ARBA00022967"/>
    </source>
</evidence>
<comment type="similarity">
    <text evidence="2 8">Belongs to the complex I 30 kDa subunit family.</text>
</comment>
<keyword evidence="5 8" id="KW-0520">NAD</keyword>
<dbReference type="AlphaFoldDB" id="A0A1E4TF63"/>
<dbReference type="SUPFAM" id="SSF143243">
    <property type="entry name" value="Nqo5-like"/>
    <property type="match status" value="1"/>
</dbReference>
<comment type="catalytic activity">
    <reaction evidence="7">
        <text>a ubiquinone + NADH + 5 H(+)(in) = a ubiquinol + NAD(+) + 4 H(+)(out)</text>
        <dbReference type="Rhea" id="RHEA:29091"/>
        <dbReference type="Rhea" id="RHEA-COMP:9565"/>
        <dbReference type="Rhea" id="RHEA-COMP:9566"/>
        <dbReference type="ChEBI" id="CHEBI:15378"/>
        <dbReference type="ChEBI" id="CHEBI:16389"/>
        <dbReference type="ChEBI" id="CHEBI:17976"/>
        <dbReference type="ChEBI" id="CHEBI:57540"/>
        <dbReference type="ChEBI" id="CHEBI:57945"/>
        <dbReference type="EC" id="7.1.1.2"/>
    </reaction>
</comment>
<dbReference type="GO" id="GO:0016020">
    <property type="term" value="C:membrane"/>
    <property type="evidence" value="ECO:0007669"/>
    <property type="project" value="UniProtKB-ARBA"/>
</dbReference>
<evidence type="ECO:0000256" key="2">
    <source>
        <dbReference type="ARBA" id="ARBA00007569"/>
    </source>
</evidence>
<reference evidence="12" key="1">
    <citation type="submission" date="2016-02" db="EMBL/GenBank/DDBJ databases">
        <title>Comparative genomics of biotechnologically important yeasts.</title>
        <authorList>
            <consortium name="DOE Joint Genome Institute"/>
            <person name="Riley R."/>
            <person name="Haridas S."/>
            <person name="Wolfe K.H."/>
            <person name="Lopes M.R."/>
            <person name="Hittinger C.T."/>
            <person name="Goker M."/>
            <person name="Salamov A."/>
            <person name="Wisecaver J."/>
            <person name="Long T.M."/>
            <person name="Aerts A.L."/>
            <person name="Barry K."/>
            <person name="Choi C."/>
            <person name="Clum A."/>
            <person name="Coughlan A.Y."/>
            <person name="Deshpande S."/>
            <person name="Douglass A.P."/>
            <person name="Hanson S.J."/>
            <person name="Klenk H.-P."/>
            <person name="Labutti K."/>
            <person name="Lapidus A."/>
            <person name="Lindquist E."/>
            <person name="Lipzen A."/>
            <person name="Meier-Kolthoff J.P."/>
            <person name="Ohm R.A."/>
            <person name="Otillar R.P."/>
            <person name="Pangilinan J."/>
            <person name="Peng Y."/>
            <person name="Rokas A."/>
            <person name="Rosa C.A."/>
            <person name="Scheuner C."/>
            <person name="Sibirny A.A."/>
            <person name="Slot J.C."/>
            <person name="Stielow J.B."/>
            <person name="Sun H."/>
            <person name="Kurtzman C.P."/>
            <person name="Blackwell M."/>
            <person name="Jeffries T.W."/>
            <person name="Grigoriev I.V."/>
        </authorList>
    </citation>
    <scope>NUCLEOTIDE SEQUENCE [LARGE SCALE GENOMIC DNA]</scope>
    <source>
        <strain evidence="12">NRRL Y-17796</strain>
    </source>
</reference>